<dbReference type="Gene3D" id="1.10.10.2910">
    <property type="match status" value="1"/>
</dbReference>
<comment type="caution">
    <text evidence="1">The sequence shown here is derived from an EMBL/GenBank/DDBJ whole genome shotgun (WGS) entry which is preliminary data.</text>
</comment>
<accession>A0A226TKW3</accession>
<evidence type="ECO:0000313" key="2">
    <source>
        <dbReference type="Proteomes" id="UP000198437"/>
    </source>
</evidence>
<organism evidence="1 2">
    <name type="scientific">Lactobacillus crispatus</name>
    <dbReference type="NCBI Taxonomy" id="47770"/>
    <lineage>
        <taxon>Bacteria</taxon>
        <taxon>Bacillati</taxon>
        <taxon>Bacillota</taxon>
        <taxon>Bacilli</taxon>
        <taxon>Lactobacillales</taxon>
        <taxon>Lactobacillaceae</taxon>
        <taxon>Lactobacillus</taxon>
    </lineage>
</organism>
<sequence length="158" mass="18765">MAVDNNYRKNQLITYLFNYAYDHDIGYIFFESDPNNPSLSFKNEREICINMNWHHHSPEVPFTIAHEIGHIMDGRPNLKQYNCCLDYGGLDDEERDADIYGLHLIYQYSCGQEDNFYDPIAFVQSYAIPERMIKETYKMFKDEGEFFYIDKSQNTLHA</sequence>
<dbReference type="RefSeq" id="WP_089143328.1">
    <property type="nucleotide sequence ID" value="NZ_LYQS01000053.1"/>
</dbReference>
<protein>
    <submittedName>
        <fullName evidence="1">Repressor</fullName>
    </submittedName>
</protein>
<reference evidence="1 2" key="1">
    <citation type="submission" date="2016-05" db="EMBL/GenBank/DDBJ databases">
        <authorList>
            <person name="Johnson T.J."/>
            <person name="Youmans B.P."/>
            <person name="Case K.A."/>
        </authorList>
    </citation>
    <scope>NUCLEOTIDE SEQUENCE [LARGE SCALE GENOMIC DNA]</scope>
    <source>
        <strain evidence="1 2">UMNLC6</strain>
    </source>
</reference>
<proteinExistence type="predicted"/>
<evidence type="ECO:0000313" key="1">
    <source>
        <dbReference type="EMBL" id="OXC23372.1"/>
    </source>
</evidence>
<gene>
    <name evidence="1" type="ORF">AYP82_07465</name>
</gene>
<dbReference type="EMBL" id="LYQW01000010">
    <property type="protein sequence ID" value="OXC23372.1"/>
    <property type="molecule type" value="Genomic_DNA"/>
</dbReference>
<dbReference type="Proteomes" id="UP000198437">
    <property type="component" value="Unassembled WGS sequence"/>
</dbReference>
<name>A0A226TKW3_9LACO</name>
<dbReference type="AlphaFoldDB" id="A0A226TKW3"/>